<dbReference type="AlphaFoldDB" id="M2R0T9"/>
<protein>
    <recommendedName>
        <fullName evidence="2">DUF6533 domain-containing protein</fullName>
    </recommendedName>
</protein>
<evidence type="ECO:0000313" key="4">
    <source>
        <dbReference type="Proteomes" id="UP000016930"/>
    </source>
</evidence>
<evidence type="ECO:0000313" key="3">
    <source>
        <dbReference type="EMBL" id="EMD32451.1"/>
    </source>
</evidence>
<feature type="domain" description="DUF6533" evidence="2">
    <location>
        <begin position="43"/>
        <end position="88"/>
    </location>
</feature>
<sequence length="424" mass="47166">MSQTYNAQLGTLESIVFTECEQGSCQRISKSLLISMCRRIENCCALAACALVVFEHLSTLPREIELVWSQKFNAVVFLFHFNRWAIIIWTVAVVAEVVLRRKFDCIGMNYFADFVTLVVYTIWAVFSAIRIYAVSHGNWISTIVVFMLNLVPVGTNAYGWYGTYWFQVVVLPVLGAECDIGKNISLSTFIKFTIATRICVIAADVLVIAMTWSKTYSLKRASDSVGMKSPLTTFLLRDGSWYLAYHMTEQCNLTEFGIHRASLCLNVIMLAGNTTNVFAFAGSFEQPIQTIIITRFLLNLRHVSNQPRDGTSTNALESIPARSSLRFASFVGSMGADLGYKVDSRVDGIDLDIDDANRTAQDNEYSSMGTTNSLLPLTIILRQLFSLLSDHSFTLTLRVAESIFVPVYESVSAQGTVYVGIASA</sequence>
<accession>M2R0T9</accession>
<keyword evidence="1" id="KW-0472">Membrane</keyword>
<keyword evidence="1" id="KW-1133">Transmembrane helix</keyword>
<dbReference type="OrthoDB" id="2804045at2759"/>
<reference evidence="3 4" key="1">
    <citation type="journal article" date="2012" name="Proc. Natl. Acad. Sci. U.S.A.">
        <title>Comparative genomics of Ceriporiopsis subvermispora and Phanerochaete chrysosporium provide insight into selective ligninolysis.</title>
        <authorList>
            <person name="Fernandez-Fueyo E."/>
            <person name="Ruiz-Duenas F.J."/>
            <person name="Ferreira P."/>
            <person name="Floudas D."/>
            <person name="Hibbett D.S."/>
            <person name="Canessa P."/>
            <person name="Larrondo L.F."/>
            <person name="James T.Y."/>
            <person name="Seelenfreund D."/>
            <person name="Lobos S."/>
            <person name="Polanco R."/>
            <person name="Tello M."/>
            <person name="Honda Y."/>
            <person name="Watanabe T."/>
            <person name="Watanabe T."/>
            <person name="Ryu J.S."/>
            <person name="Kubicek C.P."/>
            <person name="Schmoll M."/>
            <person name="Gaskell J."/>
            <person name="Hammel K.E."/>
            <person name="St John F.J."/>
            <person name="Vanden Wymelenberg A."/>
            <person name="Sabat G."/>
            <person name="Splinter BonDurant S."/>
            <person name="Syed K."/>
            <person name="Yadav J.S."/>
            <person name="Doddapaneni H."/>
            <person name="Subramanian V."/>
            <person name="Lavin J.L."/>
            <person name="Oguiza J.A."/>
            <person name="Perez G."/>
            <person name="Pisabarro A.G."/>
            <person name="Ramirez L."/>
            <person name="Santoyo F."/>
            <person name="Master E."/>
            <person name="Coutinho P.M."/>
            <person name="Henrissat B."/>
            <person name="Lombard V."/>
            <person name="Magnuson J.K."/>
            <person name="Kuees U."/>
            <person name="Hori C."/>
            <person name="Igarashi K."/>
            <person name="Samejima M."/>
            <person name="Held B.W."/>
            <person name="Barry K.W."/>
            <person name="LaButti K.M."/>
            <person name="Lapidus A."/>
            <person name="Lindquist E.A."/>
            <person name="Lucas S.M."/>
            <person name="Riley R."/>
            <person name="Salamov A.A."/>
            <person name="Hoffmeister D."/>
            <person name="Schwenk D."/>
            <person name="Hadar Y."/>
            <person name="Yarden O."/>
            <person name="de Vries R.P."/>
            <person name="Wiebenga A."/>
            <person name="Stenlid J."/>
            <person name="Eastwood D."/>
            <person name="Grigoriev I.V."/>
            <person name="Berka R.M."/>
            <person name="Blanchette R.A."/>
            <person name="Kersten P."/>
            <person name="Martinez A.T."/>
            <person name="Vicuna R."/>
            <person name="Cullen D."/>
        </authorList>
    </citation>
    <scope>NUCLEOTIDE SEQUENCE [LARGE SCALE GENOMIC DNA]</scope>
    <source>
        <strain evidence="3 4">B</strain>
    </source>
</reference>
<dbReference type="EMBL" id="KB445811">
    <property type="protein sequence ID" value="EMD32451.1"/>
    <property type="molecule type" value="Genomic_DNA"/>
</dbReference>
<dbReference type="HOGENOM" id="CLU_053360_1_2_1"/>
<feature type="transmembrane region" description="Helical" evidence="1">
    <location>
        <begin position="77"/>
        <end position="99"/>
    </location>
</feature>
<dbReference type="InterPro" id="IPR045340">
    <property type="entry name" value="DUF6533"/>
</dbReference>
<gene>
    <name evidence="3" type="ORF">CERSUDRAFT_77459</name>
</gene>
<keyword evidence="1" id="KW-0812">Transmembrane</keyword>
<dbReference type="Proteomes" id="UP000016930">
    <property type="component" value="Unassembled WGS sequence"/>
</dbReference>
<feature type="transmembrane region" description="Helical" evidence="1">
    <location>
        <begin position="139"/>
        <end position="161"/>
    </location>
</feature>
<organism evidence="3 4">
    <name type="scientific">Ceriporiopsis subvermispora (strain B)</name>
    <name type="common">White-rot fungus</name>
    <name type="synonym">Gelatoporia subvermispora</name>
    <dbReference type="NCBI Taxonomy" id="914234"/>
    <lineage>
        <taxon>Eukaryota</taxon>
        <taxon>Fungi</taxon>
        <taxon>Dikarya</taxon>
        <taxon>Basidiomycota</taxon>
        <taxon>Agaricomycotina</taxon>
        <taxon>Agaricomycetes</taxon>
        <taxon>Polyporales</taxon>
        <taxon>Gelatoporiaceae</taxon>
        <taxon>Gelatoporia</taxon>
    </lineage>
</organism>
<feature type="transmembrane region" description="Helical" evidence="1">
    <location>
        <begin position="111"/>
        <end position="133"/>
    </location>
</feature>
<dbReference type="Pfam" id="PF20151">
    <property type="entry name" value="DUF6533"/>
    <property type="match status" value="1"/>
</dbReference>
<proteinExistence type="predicted"/>
<dbReference type="STRING" id="914234.M2R0T9"/>
<name>M2R0T9_CERS8</name>
<evidence type="ECO:0000259" key="2">
    <source>
        <dbReference type="Pfam" id="PF20151"/>
    </source>
</evidence>
<keyword evidence="4" id="KW-1185">Reference proteome</keyword>
<evidence type="ECO:0000256" key="1">
    <source>
        <dbReference type="SAM" id="Phobius"/>
    </source>
</evidence>